<sequence length="393" mass="43703">MKRKGRIDRTPKVVPPKPSRVVNTEAIPLNVEAKSQEIDDQAAPFILVDCAKSADRSDLEAILSSIEKERMKRVQADIEQQCFPLLEDIEPPPELDMPINLSSQALVKLNDAESERRFKEDLESLSIAGLEWEEKDTSITITSNILSDMTIEDSKLLLRTMAGMKQICCTLEQMKNVPGKIGSAEPTPQSNCTSLIPLSGLRRQDTFEIAPKKNQKIRYPEVSTKSAVSERKHLPLTAKGGKCEKVISETDKIFSQIGDLLVKLQLQHEGSKVLKKGSSYSYMVNIKPTASASNCSVYGITKLKSHEIKETHAENQRTSHAPFINILYRGNGGLVETSPLPTTTRCIEGSSIGPMSLRETPSSRIKPPLVRKRPCSYLRVPTPVKFCHGRKKN</sequence>
<proteinExistence type="predicted"/>
<gene>
    <name evidence="2" type="primary">LOC117145655</name>
</gene>
<keyword evidence="1" id="KW-1185">Reference proteome</keyword>
<evidence type="ECO:0000313" key="2">
    <source>
        <dbReference type="RefSeq" id="XP_033167276.1"/>
    </source>
</evidence>
<organism evidence="1 2">
    <name type="scientific">Drosophila mauritiana</name>
    <name type="common">Fruit fly</name>
    <dbReference type="NCBI Taxonomy" id="7226"/>
    <lineage>
        <taxon>Eukaryota</taxon>
        <taxon>Metazoa</taxon>
        <taxon>Ecdysozoa</taxon>
        <taxon>Arthropoda</taxon>
        <taxon>Hexapoda</taxon>
        <taxon>Insecta</taxon>
        <taxon>Pterygota</taxon>
        <taxon>Neoptera</taxon>
        <taxon>Endopterygota</taxon>
        <taxon>Diptera</taxon>
        <taxon>Brachycera</taxon>
        <taxon>Muscomorpha</taxon>
        <taxon>Ephydroidea</taxon>
        <taxon>Drosophilidae</taxon>
        <taxon>Drosophila</taxon>
        <taxon>Sophophora</taxon>
    </lineage>
</organism>
<name>A0A6P8KVQ7_DROMA</name>
<evidence type="ECO:0000313" key="1">
    <source>
        <dbReference type="Proteomes" id="UP000515162"/>
    </source>
</evidence>
<dbReference type="RefSeq" id="XP_033167276.1">
    <property type="nucleotide sequence ID" value="XM_033311385.1"/>
</dbReference>
<protein>
    <submittedName>
        <fullName evidence="2">Uncharacterized protein LOC117145655</fullName>
    </submittedName>
</protein>
<dbReference type="Proteomes" id="UP000515162">
    <property type="component" value="Chromosome 3R"/>
</dbReference>
<reference evidence="2" key="1">
    <citation type="submission" date="2025-08" db="UniProtKB">
        <authorList>
            <consortium name="RefSeq"/>
        </authorList>
    </citation>
    <scope>IDENTIFICATION</scope>
    <source>
        <strain evidence="2">Mau12</strain>
        <tissue evidence="2">Whole Body</tissue>
    </source>
</reference>
<accession>A0A6P8KVQ7</accession>
<dbReference type="AlphaFoldDB" id="A0A6P8KVQ7"/>
<dbReference type="GeneID" id="117145655"/>